<dbReference type="AlphaFoldDB" id="A0A8H6FKW0"/>
<proteinExistence type="predicted"/>
<dbReference type="EMBL" id="JACCJB010000002">
    <property type="protein sequence ID" value="KAF6230390.1"/>
    <property type="molecule type" value="Genomic_DNA"/>
</dbReference>
<comment type="caution">
    <text evidence="1">The sequence shown here is derived from an EMBL/GenBank/DDBJ whole genome shotgun (WGS) entry which is preliminary data.</text>
</comment>
<sequence>MIYSEAYFVKEPTPLENLILVETTDGRILEVTAVGNALLKTLIENDDGEDEECMLTLANVHYVEGLSINLLSLGTFQRNSLTYIGKGNRLRVYDDNNDTVLEGELIDTLCKLRLTLFKATIAKEIAMAALYTYEK</sequence>
<accession>A0A8H6FKW0</accession>
<dbReference type="Proteomes" id="UP000593566">
    <property type="component" value="Unassembled WGS sequence"/>
</dbReference>
<keyword evidence="2" id="KW-1185">Reference proteome</keyword>
<evidence type="ECO:0000313" key="1">
    <source>
        <dbReference type="EMBL" id="KAF6230390.1"/>
    </source>
</evidence>
<name>A0A8H6FKW0_9LECA</name>
<reference evidence="1 2" key="1">
    <citation type="journal article" date="2020" name="Genomics">
        <title>Complete, high-quality genomes from long-read metagenomic sequencing of two wolf lichen thalli reveals enigmatic genome architecture.</title>
        <authorList>
            <person name="McKenzie S.K."/>
            <person name="Walston R.F."/>
            <person name="Allen J.L."/>
        </authorList>
    </citation>
    <scope>NUCLEOTIDE SEQUENCE [LARGE SCALE GENOMIC DNA]</scope>
    <source>
        <strain evidence="1">WasteWater1</strain>
    </source>
</reference>
<dbReference type="GeneID" id="59333138"/>
<dbReference type="RefSeq" id="XP_037157647.1">
    <property type="nucleotide sequence ID" value="XM_037295646.1"/>
</dbReference>
<organism evidence="1 2">
    <name type="scientific">Letharia lupina</name>
    <dbReference type="NCBI Taxonomy" id="560253"/>
    <lineage>
        <taxon>Eukaryota</taxon>
        <taxon>Fungi</taxon>
        <taxon>Dikarya</taxon>
        <taxon>Ascomycota</taxon>
        <taxon>Pezizomycotina</taxon>
        <taxon>Lecanoromycetes</taxon>
        <taxon>OSLEUM clade</taxon>
        <taxon>Lecanoromycetidae</taxon>
        <taxon>Lecanorales</taxon>
        <taxon>Lecanorineae</taxon>
        <taxon>Parmeliaceae</taxon>
        <taxon>Letharia</taxon>
    </lineage>
</organism>
<evidence type="ECO:0000313" key="2">
    <source>
        <dbReference type="Proteomes" id="UP000593566"/>
    </source>
</evidence>
<protein>
    <submittedName>
        <fullName evidence="1">Uncharacterized protein</fullName>
    </submittedName>
</protein>
<gene>
    <name evidence="1" type="ORF">HO133_004732</name>
</gene>